<gene>
    <name evidence="1" type="ORF">VNO77_02376</name>
</gene>
<comment type="caution">
    <text evidence="1">The sequence shown here is derived from an EMBL/GenBank/DDBJ whole genome shotgun (WGS) entry which is preliminary data.</text>
</comment>
<accession>A0AAN9MUY4</accession>
<protein>
    <submittedName>
        <fullName evidence="1">Uncharacterized protein</fullName>
    </submittedName>
</protein>
<reference evidence="1 2" key="1">
    <citation type="submission" date="2024-01" db="EMBL/GenBank/DDBJ databases">
        <title>The genomes of 5 underutilized Papilionoideae crops provide insights into root nodulation and disease resistanc.</title>
        <authorList>
            <person name="Jiang F."/>
        </authorList>
    </citation>
    <scope>NUCLEOTIDE SEQUENCE [LARGE SCALE GENOMIC DNA]</scope>
    <source>
        <strain evidence="1">LVBAO_FW01</strain>
        <tissue evidence="1">Leaves</tissue>
    </source>
</reference>
<dbReference type="EMBL" id="JAYMYQ010000001">
    <property type="protein sequence ID" value="KAK7360386.1"/>
    <property type="molecule type" value="Genomic_DNA"/>
</dbReference>
<organism evidence="1 2">
    <name type="scientific">Canavalia gladiata</name>
    <name type="common">Sword bean</name>
    <name type="synonym">Dolichos gladiatus</name>
    <dbReference type="NCBI Taxonomy" id="3824"/>
    <lineage>
        <taxon>Eukaryota</taxon>
        <taxon>Viridiplantae</taxon>
        <taxon>Streptophyta</taxon>
        <taxon>Embryophyta</taxon>
        <taxon>Tracheophyta</taxon>
        <taxon>Spermatophyta</taxon>
        <taxon>Magnoliopsida</taxon>
        <taxon>eudicotyledons</taxon>
        <taxon>Gunneridae</taxon>
        <taxon>Pentapetalae</taxon>
        <taxon>rosids</taxon>
        <taxon>fabids</taxon>
        <taxon>Fabales</taxon>
        <taxon>Fabaceae</taxon>
        <taxon>Papilionoideae</taxon>
        <taxon>50 kb inversion clade</taxon>
        <taxon>NPAAA clade</taxon>
        <taxon>indigoferoid/millettioid clade</taxon>
        <taxon>Phaseoleae</taxon>
        <taxon>Canavalia</taxon>
    </lineage>
</organism>
<proteinExistence type="predicted"/>
<evidence type="ECO:0000313" key="1">
    <source>
        <dbReference type="EMBL" id="KAK7360386.1"/>
    </source>
</evidence>
<keyword evidence="2" id="KW-1185">Reference proteome</keyword>
<dbReference type="Proteomes" id="UP001367508">
    <property type="component" value="Unassembled WGS sequence"/>
</dbReference>
<evidence type="ECO:0000313" key="2">
    <source>
        <dbReference type="Proteomes" id="UP001367508"/>
    </source>
</evidence>
<dbReference type="AlphaFoldDB" id="A0AAN9MUY4"/>
<sequence length="154" mass="17098">MAIAWCYCGCASIEPCLNIGCISIATAWVRERQERDGSSQNFRVARILGKRAGSGGLLQGISSITSQGRKVREEGEPHRLQAGSPFGNDIEINIQLTHVGGKNANIVIRTEYSQIHLGRSALLKIQHLQYLQKIWTAKQLLRWSSNETSHTIVE</sequence>
<name>A0AAN9MUY4_CANGL</name>